<evidence type="ECO:0000313" key="3">
    <source>
        <dbReference type="Proteomes" id="UP001151760"/>
    </source>
</evidence>
<protein>
    <submittedName>
        <fullName evidence="2">Uncharacterized protein</fullName>
    </submittedName>
</protein>
<accession>A0ABQ4XWA1</accession>
<name>A0ABQ4XWA1_9ASTR</name>
<evidence type="ECO:0000256" key="1">
    <source>
        <dbReference type="SAM" id="MobiDB-lite"/>
    </source>
</evidence>
<reference evidence="2" key="2">
    <citation type="submission" date="2022-01" db="EMBL/GenBank/DDBJ databases">
        <authorList>
            <person name="Yamashiro T."/>
            <person name="Shiraishi A."/>
            <person name="Satake H."/>
            <person name="Nakayama K."/>
        </authorList>
    </citation>
    <scope>NUCLEOTIDE SEQUENCE</scope>
</reference>
<evidence type="ECO:0000313" key="2">
    <source>
        <dbReference type="EMBL" id="GJS69003.1"/>
    </source>
</evidence>
<proteinExistence type="predicted"/>
<gene>
    <name evidence="2" type="ORF">Tco_0701844</name>
</gene>
<dbReference type="EMBL" id="BQNB010009832">
    <property type="protein sequence ID" value="GJS69003.1"/>
    <property type="molecule type" value="Genomic_DNA"/>
</dbReference>
<feature type="non-terminal residue" evidence="2">
    <location>
        <position position="1"/>
    </location>
</feature>
<feature type="region of interest" description="Disordered" evidence="1">
    <location>
        <begin position="173"/>
        <end position="200"/>
    </location>
</feature>
<feature type="compositionally biased region" description="Acidic residues" evidence="1">
    <location>
        <begin position="190"/>
        <end position="200"/>
    </location>
</feature>
<dbReference type="Proteomes" id="UP001151760">
    <property type="component" value="Unassembled WGS sequence"/>
</dbReference>
<reference evidence="2" key="1">
    <citation type="journal article" date="2022" name="Int. J. Mol. Sci.">
        <title>Draft Genome of Tanacetum Coccineum: Genomic Comparison of Closely Related Tanacetum-Family Plants.</title>
        <authorList>
            <person name="Yamashiro T."/>
            <person name="Shiraishi A."/>
            <person name="Nakayama K."/>
            <person name="Satake H."/>
        </authorList>
    </citation>
    <scope>NUCLEOTIDE SEQUENCE</scope>
</reference>
<comment type="caution">
    <text evidence="2">The sequence shown here is derived from an EMBL/GenBank/DDBJ whole genome shotgun (WGS) entry which is preliminary data.</text>
</comment>
<keyword evidence="3" id="KW-1185">Reference proteome</keyword>
<organism evidence="2 3">
    <name type="scientific">Tanacetum coccineum</name>
    <dbReference type="NCBI Taxonomy" id="301880"/>
    <lineage>
        <taxon>Eukaryota</taxon>
        <taxon>Viridiplantae</taxon>
        <taxon>Streptophyta</taxon>
        <taxon>Embryophyta</taxon>
        <taxon>Tracheophyta</taxon>
        <taxon>Spermatophyta</taxon>
        <taxon>Magnoliopsida</taxon>
        <taxon>eudicotyledons</taxon>
        <taxon>Gunneridae</taxon>
        <taxon>Pentapetalae</taxon>
        <taxon>asterids</taxon>
        <taxon>campanulids</taxon>
        <taxon>Asterales</taxon>
        <taxon>Asteraceae</taxon>
        <taxon>Asteroideae</taxon>
        <taxon>Anthemideae</taxon>
        <taxon>Anthemidinae</taxon>
        <taxon>Tanacetum</taxon>
    </lineage>
</organism>
<sequence length="224" mass="26319">EEIEHLCKKHGIWTQQRANMDSQDVLRRSIMGEIDISTLTLEQDFRLIDENHVSSMVNEEFGKMMEKDIEDMTIAEYIKYEAEMKRQSWRDSQSYFPTKYDNWDVGSFHLKKNKTSDYPYYADDAKINAYYDLPPLLPCFKHIQPYTKHKNESYKTGLDEEINYVSNGESVMSEQGTIDKTDAPNVPNLEPDDEGMSSNDDVDEWFVTEMEEHAKRGKRGRRTD</sequence>